<dbReference type="Gene3D" id="1.10.8.60">
    <property type="match status" value="2"/>
</dbReference>
<keyword evidence="3 10" id="KW-0067">ATP-binding</keyword>
<dbReference type="RefSeq" id="WP_012419120.1">
    <property type="nucleotide sequence ID" value="NZ_CP015409.2"/>
</dbReference>
<feature type="region of interest" description="Disordered" evidence="7">
    <location>
        <begin position="149"/>
        <end position="190"/>
    </location>
</feature>
<organism evidence="10 11">
    <name type="scientific">Akkermansia muciniphila</name>
    <dbReference type="NCBI Taxonomy" id="239935"/>
    <lineage>
        <taxon>Bacteria</taxon>
        <taxon>Pseudomonadati</taxon>
        <taxon>Verrucomicrobiota</taxon>
        <taxon>Verrucomicrobiia</taxon>
        <taxon>Verrucomicrobiales</taxon>
        <taxon>Akkermansiaceae</taxon>
        <taxon>Akkermansia</taxon>
    </lineage>
</organism>
<dbReference type="InterPro" id="IPR003959">
    <property type="entry name" value="ATPase_AAA_core"/>
</dbReference>
<gene>
    <name evidence="10" type="ORF">CXU09_00865</name>
</gene>
<dbReference type="PROSITE" id="PS50151">
    <property type="entry name" value="UVR"/>
    <property type="match status" value="1"/>
</dbReference>
<dbReference type="Pfam" id="PF07724">
    <property type="entry name" value="AAA_2"/>
    <property type="match status" value="1"/>
</dbReference>
<evidence type="ECO:0000313" key="10">
    <source>
        <dbReference type="EMBL" id="PNC57659.1"/>
    </source>
</evidence>
<dbReference type="FunFam" id="3.40.50.300:FF:000010">
    <property type="entry name" value="Chaperone clpB 1, putative"/>
    <property type="match status" value="1"/>
</dbReference>
<comment type="caution">
    <text evidence="10">The sequence shown here is derived from an EMBL/GenBank/DDBJ whole genome shotgun (WGS) entry which is preliminary data.</text>
</comment>
<feature type="compositionally biased region" description="Basic residues" evidence="7">
    <location>
        <begin position="844"/>
        <end position="860"/>
    </location>
</feature>
<dbReference type="InterPro" id="IPR001270">
    <property type="entry name" value="ClpA/B"/>
</dbReference>
<dbReference type="SMART" id="SM01086">
    <property type="entry name" value="ClpB_D2-small"/>
    <property type="match status" value="1"/>
</dbReference>
<evidence type="ECO:0000256" key="5">
    <source>
        <dbReference type="PROSITE-ProRule" id="PRU01251"/>
    </source>
</evidence>
<dbReference type="SMART" id="SM00382">
    <property type="entry name" value="AAA"/>
    <property type="match status" value="2"/>
</dbReference>
<accession>A0AAP8NMX2</accession>
<dbReference type="EMBL" id="PJKN01000001">
    <property type="protein sequence ID" value="PNC57659.1"/>
    <property type="molecule type" value="Genomic_DNA"/>
</dbReference>
<dbReference type="Proteomes" id="UP000235914">
    <property type="component" value="Unassembled WGS sequence"/>
</dbReference>
<evidence type="ECO:0000256" key="2">
    <source>
        <dbReference type="ARBA" id="ARBA00022741"/>
    </source>
</evidence>
<dbReference type="GO" id="GO:0006508">
    <property type="term" value="P:proteolysis"/>
    <property type="evidence" value="ECO:0007669"/>
    <property type="project" value="UniProtKB-KW"/>
</dbReference>
<dbReference type="InterPro" id="IPR001943">
    <property type="entry name" value="UVR_dom"/>
</dbReference>
<proteinExistence type="predicted"/>
<dbReference type="GO" id="GO:0005524">
    <property type="term" value="F:ATP binding"/>
    <property type="evidence" value="ECO:0007669"/>
    <property type="project" value="UniProtKB-KW"/>
</dbReference>
<feature type="coiled-coil region" evidence="6">
    <location>
        <begin position="442"/>
        <end position="492"/>
    </location>
</feature>
<evidence type="ECO:0000256" key="7">
    <source>
        <dbReference type="SAM" id="MobiDB-lite"/>
    </source>
</evidence>
<dbReference type="GO" id="GO:0016887">
    <property type="term" value="F:ATP hydrolysis activity"/>
    <property type="evidence" value="ECO:0007669"/>
    <property type="project" value="InterPro"/>
</dbReference>
<dbReference type="InterPro" id="IPR003593">
    <property type="entry name" value="AAA+_ATPase"/>
</dbReference>
<dbReference type="Pfam" id="PF17871">
    <property type="entry name" value="AAA_lid_9"/>
    <property type="match status" value="1"/>
</dbReference>
<dbReference type="Pfam" id="PF10431">
    <property type="entry name" value="ClpB_D2-small"/>
    <property type="match status" value="1"/>
</dbReference>
<dbReference type="SUPFAM" id="SSF81923">
    <property type="entry name" value="Double Clp-N motif"/>
    <property type="match status" value="1"/>
</dbReference>
<dbReference type="InterPro" id="IPR041546">
    <property type="entry name" value="ClpA/ClpB_AAA_lid"/>
</dbReference>
<dbReference type="GO" id="GO:0005737">
    <property type="term" value="C:cytoplasm"/>
    <property type="evidence" value="ECO:0007669"/>
    <property type="project" value="TreeGrafter"/>
</dbReference>
<dbReference type="CDD" id="cd19499">
    <property type="entry name" value="RecA-like_ClpB_Hsp104-like"/>
    <property type="match status" value="1"/>
</dbReference>
<dbReference type="PANTHER" id="PTHR11638:SF18">
    <property type="entry name" value="HEAT SHOCK PROTEIN 104"/>
    <property type="match status" value="1"/>
</dbReference>
<feature type="domain" description="Clp R" evidence="9">
    <location>
        <begin position="1"/>
        <end position="144"/>
    </location>
</feature>
<sequence>MNNFTPRAQQVLAHARREADRFNHHYIGTEHLLLGLLKLGKGVAVTILENLGVELTAVRKQVEEQIGRGTEPQAEGNIPYTPRVRKVLAMANREAQELNHTYVGTEHLLLGLIRDGDGVAGQILRHFGVDLEQARRELLDVLTPKYQMDADEDNIIPDDDDDEEENESPAIPTDEPSSPSYSRQQKSKTPALQAFGRDMTQLARDGKLDPVIGRASEIERVIQILCRRNKNNPVLLGEAGVGKTAIVEGLAQEIAQGHVPELLRSKRVISLDLALMVAGTKYRGQFEERLKAVMDEIRREGNVILFIDELHTIVGAGSAEGSMDASNIIKPALSRGELQAIGATTLNEYRKHIEKDAALERRFQQVQVGEPSVEDTIQILAGIQPKYEEHHKVHYTKEAVEAAAKLSHRYLTGRFLPDKAIDILDEAGARKRVSQMTRPDHISNMEIRIAEIKERKDKAVETQLFEEAARLRDEEKQAKAELQNMLETWRNSYETNYVPVTDEDVMSVLAKWTGIPLARMEEKETTKLLRMEEELKSKVIGQDEAASAIARALRRSRADIKDPRRPIGSFLFLGPTGVGKTYLARNLAEIMFGTSDALIQVDMSEYMEKHTTSRLIGSPPGYVGHDEGGQLTEAVRRRPYSVILFDEVEKAHPDVMNLLLQILEEGSVTDSLGRKINFRNTIIILTSNVGAASAKRQSTMGFGAMAADNADYAAMKEKILEAARKQFRPEFLNRFDDISVFRMLERDDLERIVHLEADKLISRLKTKNITLALSQEALSLIIKNGYDPQYGARPMRRAIERLLEDPLAESLLRGDVKPGDKIEAVETDGTETLTFLHIKDKKPARPKAPRKRTPRKPKAE</sequence>
<dbReference type="SUPFAM" id="SSF52540">
    <property type="entry name" value="P-loop containing nucleoside triphosphate hydrolases"/>
    <property type="match status" value="2"/>
</dbReference>
<dbReference type="GO" id="GO:0008233">
    <property type="term" value="F:peptidase activity"/>
    <property type="evidence" value="ECO:0007669"/>
    <property type="project" value="UniProtKB-KW"/>
</dbReference>
<protein>
    <submittedName>
        <fullName evidence="10">ATP-dependent Clp protease ATP-binding subunit</fullName>
    </submittedName>
</protein>
<name>A0AAP8NMX2_9BACT</name>
<dbReference type="FunFam" id="3.40.50.300:FF:000025">
    <property type="entry name" value="ATP-dependent Clp protease subunit"/>
    <property type="match status" value="1"/>
</dbReference>
<dbReference type="CDD" id="cd00009">
    <property type="entry name" value="AAA"/>
    <property type="match status" value="1"/>
</dbReference>
<feature type="domain" description="UVR" evidence="8">
    <location>
        <begin position="446"/>
        <end position="481"/>
    </location>
</feature>
<dbReference type="GO" id="GO:0034605">
    <property type="term" value="P:cellular response to heat"/>
    <property type="evidence" value="ECO:0007669"/>
    <property type="project" value="TreeGrafter"/>
</dbReference>
<keyword evidence="2" id="KW-0547">Nucleotide-binding</keyword>
<dbReference type="Gene3D" id="1.10.1780.10">
    <property type="entry name" value="Clp, N-terminal domain"/>
    <property type="match status" value="1"/>
</dbReference>
<dbReference type="AlphaFoldDB" id="A0AAP8NMX2"/>
<dbReference type="PRINTS" id="PR00300">
    <property type="entry name" value="CLPPROTEASEA"/>
</dbReference>
<dbReference type="PANTHER" id="PTHR11638">
    <property type="entry name" value="ATP-DEPENDENT CLP PROTEASE"/>
    <property type="match status" value="1"/>
</dbReference>
<dbReference type="Gene3D" id="3.40.50.300">
    <property type="entry name" value="P-loop containing nucleotide triphosphate hydrolases"/>
    <property type="match status" value="2"/>
</dbReference>
<dbReference type="Gene3D" id="4.10.860.10">
    <property type="entry name" value="UVR domain"/>
    <property type="match status" value="1"/>
</dbReference>
<keyword evidence="6" id="KW-0175">Coiled coil</keyword>
<evidence type="ECO:0000256" key="4">
    <source>
        <dbReference type="ARBA" id="ARBA00023186"/>
    </source>
</evidence>
<dbReference type="InterPro" id="IPR018368">
    <property type="entry name" value="ClpA/B_CS1"/>
</dbReference>
<evidence type="ECO:0000259" key="9">
    <source>
        <dbReference type="PROSITE" id="PS51903"/>
    </source>
</evidence>
<dbReference type="InterPro" id="IPR019489">
    <property type="entry name" value="Clp_ATPase_C"/>
</dbReference>
<evidence type="ECO:0000259" key="8">
    <source>
        <dbReference type="PROSITE" id="PS50151"/>
    </source>
</evidence>
<dbReference type="InterPro" id="IPR004176">
    <property type="entry name" value="Clp_R_N"/>
</dbReference>
<dbReference type="PROSITE" id="PS00870">
    <property type="entry name" value="CLPAB_1"/>
    <property type="match status" value="1"/>
</dbReference>
<dbReference type="Pfam" id="PF00004">
    <property type="entry name" value="AAA"/>
    <property type="match status" value="1"/>
</dbReference>
<evidence type="ECO:0000256" key="1">
    <source>
        <dbReference type="ARBA" id="ARBA00022737"/>
    </source>
</evidence>
<evidence type="ECO:0000256" key="6">
    <source>
        <dbReference type="SAM" id="Coils"/>
    </source>
</evidence>
<feature type="region of interest" description="Disordered" evidence="7">
    <location>
        <begin position="837"/>
        <end position="860"/>
    </location>
</feature>
<dbReference type="Pfam" id="PF02861">
    <property type="entry name" value="Clp_N"/>
    <property type="match status" value="1"/>
</dbReference>
<feature type="compositionally biased region" description="Acidic residues" evidence="7">
    <location>
        <begin position="149"/>
        <end position="167"/>
    </location>
</feature>
<dbReference type="InterPro" id="IPR050130">
    <property type="entry name" value="ClpA_ClpB"/>
</dbReference>
<dbReference type="InterPro" id="IPR027417">
    <property type="entry name" value="P-loop_NTPase"/>
</dbReference>
<evidence type="ECO:0000256" key="3">
    <source>
        <dbReference type="ARBA" id="ARBA00022840"/>
    </source>
</evidence>
<feature type="compositionally biased region" description="Polar residues" evidence="7">
    <location>
        <begin position="175"/>
        <end position="190"/>
    </location>
</feature>
<dbReference type="InterPro" id="IPR036628">
    <property type="entry name" value="Clp_N_dom_sf"/>
</dbReference>
<reference evidence="10 11" key="1">
    <citation type="journal article" date="2017" name="BMC Genomics">
        <title>Genome sequencing of 39 Akkermansia muciniphila isolates reveals its population structure, genomic and functional diverisity, and global distribution in mammalian gut microbiotas.</title>
        <authorList>
            <person name="Guo X."/>
            <person name="Li S."/>
            <person name="Zhang J."/>
            <person name="Wu F."/>
            <person name="Li X."/>
            <person name="Wu D."/>
            <person name="Zhang M."/>
            <person name="Ou Z."/>
            <person name="Jie Z."/>
            <person name="Yan Q."/>
            <person name="Li P."/>
            <person name="Yi J."/>
            <person name="Peng Y."/>
        </authorList>
    </citation>
    <scope>NUCLEOTIDE SEQUENCE [LARGE SCALE GENOMIC DNA]</scope>
    <source>
        <strain evidence="10 11">GP43</strain>
    </source>
</reference>
<keyword evidence="4" id="KW-0143">Chaperone</keyword>
<evidence type="ECO:0000313" key="11">
    <source>
        <dbReference type="Proteomes" id="UP000235914"/>
    </source>
</evidence>
<keyword evidence="1 5" id="KW-0677">Repeat</keyword>
<dbReference type="PROSITE" id="PS51903">
    <property type="entry name" value="CLP_R"/>
    <property type="match status" value="1"/>
</dbReference>
<keyword evidence="10" id="KW-0378">Hydrolase</keyword>
<keyword evidence="10" id="KW-0645">Protease</keyword>